<proteinExistence type="predicted"/>
<dbReference type="CDD" id="cd17744">
    <property type="entry name" value="BRCT_MDC1_rpt1"/>
    <property type="match status" value="1"/>
</dbReference>
<dbReference type="CDD" id="cd18432">
    <property type="entry name" value="BRCT_PAXIP1_rpt6_like"/>
    <property type="match status" value="1"/>
</dbReference>
<keyword evidence="3" id="KW-0539">Nucleus</keyword>
<dbReference type="PANTHER" id="PTHR23196:SF23">
    <property type="entry name" value="OS01G0939300 PROTEIN"/>
    <property type="match status" value="1"/>
</dbReference>
<dbReference type="PANTHER" id="PTHR23196">
    <property type="entry name" value="PAX TRANSCRIPTION ACTIVATION DOMAIN INTERACTING PROTEIN"/>
    <property type="match status" value="1"/>
</dbReference>
<dbReference type="InterPro" id="IPR001357">
    <property type="entry name" value="BRCT_dom"/>
</dbReference>
<keyword evidence="7" id="KW-1185">Reference proteome</keyword>
<reference evidence="6" key="1">
    <citation type="submission" date="2013-08" db="EMBL/GenBank/DDBJ databases">
        <title>Oryza genome evolution.</title>
        <authorList>
            <person name="Wing R.A."/>
            <person name="Panaud O."/>
            <person name="Oliveira A.C."/>
        </authorList>
    </citation>
    <scope>NUCLEOTIDE SEQUENCE</scope>
</reference>
<dbReference type="EnsemblPlants" id="OGLUM01G47750.2">
    <property type="protein sequence ID" value="OGLUM01G47750.2"/>
    <property type="gene ID" value="OGLUM01G47750"/>
</dbReference>
<evidence type="ECO:0000256" key="1">
    <source>
        <dbReference type="ARBA" id="ARBA00004123"/>
    </source>
</evidence>
<dbReference type="InterPro" id="IPR036420">
    <property type="entry name" value="BRCT_dom_sf"/>
</dbReference>
<dbReference type="SUPFAM" id="SSF52113">
    <property type="entry name" value="BRCT domain"/>
    <property type="match status" value="1"/>
</dbReference>
<protein>
    <recommendedName>
        <fullName evidence="5">BRCT domain-containing protein</fullName>
    </recommendedName>
</protein>
<feature type="domain" description="BRCT" evidence="5">
    <location>
        <begin position="447"/>
        <end position="536"/>
    </location>
</feature>
<dbReference type="GO" id="GO:0006974">
    <property type="term" value="P:DNA damage response"/>
    <property type="evidence" value="ECO:0007669"/>
    <property type="project" value="UniProtKB-KW"/>
</dbReference>
<feature type="region of interest" description="Disordered" evidence="4">
    <location>
        <begin position="385"/>
        <end position="416"/>
    </location>
</feature>
<organism evidence="6">
    <name type="scientific">Oryza glumipatula</name>
    <dbReference type="NCBI Taxonomy" id="40148"/>
    <lineage>
        <taxon>Eukaryota</taxon>
        <taxon>Viridiplantae</taxon>
        <taxon>Streptophyta</taxon>
        <taxon>Embryophyta</taxon>
        <taxon>Tracheophyta</taxon>
        <taxon>Spermatophyta</taxon>
        <taxon>Magnoliopsida</taxon>
        <taxon>Liliopsida</taxon>
        <taxon>Poales</taxon>
        <taxon>Poaceae</taxon>
        <taxon>BOP clade</taxon>
        <taxon>Oryzoideae</taxon>
        <taxon>Oryzeae</taxon>
        <taxon>Oryzinae</taxon>
        <taxon>Oryza</taxon>
    </lineage>
</organism>
<dbReference type="GO" id="GO:0005634">
    <property type="term" value="C:nucleus"/>
    <property type="evidence" value="ECO:0007669"/>
    <property type="project" value="UniProtKB-SubCell"/>
</dbReference>
<keyword evidence="2" id="KW-0227">DNA damage</keyword>
<dbReference type="STRING" id="40148.A0A0D9YJU6"/>
<evidence type="ECO:0000256" key="2">
    <source>
        <dbReference type="ARBA" id="ARBA00022763"/>
    </source>
</evidence>
<dbReference type="AlphaFoldDB" id="A0A0D9YJU6"/>
<dbReference type="SMART" id="SM00292">
    <property type="entry name" value="BRCT"/>
    <property type="match status" value="1"/>
</dbReference>
<dbReference type="Gramene" id="OGLUM01G47750.2">
    <property type="protein sequence ID" value="OGLUM01G47750.2"/>
    <property type="gene ID" value="OGLUM01G47750"/>
</dbReference>
<dbReference type="PROSITE" id="PS50172">
    <property type="entry name" value="BRCT"/>
    <property type="match status" value="1"/>
</dbReference>
<accession>A0A0D9YJU6</accession>
<sequence length="686" mass="76268">MCKEPGDESQINAIDIVDRLLVEDDIETYQQISIDQTTRAKSASTLGSDIAQCLAKRARCSSPLKKAGNFDWVDTPTVDDCRTSIISMENTVDRANNQVKHGGCGSSTRAWPILECIDEDLGTNCLKKPEPFCGTDDLYQEYDIRPNTQMAAEAMEALFNASTVSYDVKENERPEDSVVKNMTKGTKVDKTCAVHSPIQKRKVNFLRHRSGVATEYKQIKVDDTVRENGESSVSHTNTSQTRKYTKQMAGKAKRNISSGITQRDIDHEVSEVITRSGTNDSNIPLSLDTDALIHPKRRRTYIFTSGSSKIEFIEAIKPTALRAKTTEVKQLSTANTVSVSDQDTTSGLRMSQHSSFADHEASAGSSYFNPLAETFTVGLEKQSIPEKKGHDSSLMPSVPLRELNGAGPQARTRTSETLKRVLKSPGSRELANLFRNEVSPVLQSSRRRRKHMSTVRVLLSQSMGNETLNDQTKILIHFGLSVATTISEATHFVAEKFARTRNMLEAIAMGIPVVTPAWLECCREARSFIDEKRYILRDIKKEKELGFSMPVSLSRACKKPLLEGRRVLITPNAKPSKELLKSLVVTAHGKVLERNAMSKMKNRSLMGAFVISCEQDYKICVPFIKNGFEVFESELVLNGIVTQKLEFESVIISNGMNIKPCLITQLPTGGRGFYLAGIVFFQDKTV</sequence>
<comment type="subcellular location">
    <subcellularLocation>
        <location evidence="1">Nucleus</location>
    </subcellularLocation>
</comment>
<reference evidence="6" key="2">
    <citation type="submission" date="2015-04" db="UniProtKB">
        <authorList>
            <consortium name="EnsemblPlants"/>
        </authorList>
    </citation>
    <scope>IDENTIFICATION</scope>
</reference>
<name>A0A0D9YJU6_9ORYZ</name>
<reference evidence="6" key="3">
    <citation type="submission" date="2018-05" db="EMBL/GenBank/DDBJ databases">
        <title>OgluRS3 (Oryza glumaepatula Reference Sequence Version 3).</title>
        <authorList>
            <person name="Zhang J."/>
            <person name="Kudrna D."/>
            <person name="Lee S."/>
            <person name="Talag J."/>
            <person name="Welchert J."/>
            <person name="Wing R.A."/>
        </authorList>
    </citation>
    <scope>NUCLEOTIDE SEQUENCE [LARGE SCALE GENOMIC DNA]</scope>
</reference>
<dbReference type="Gene3D" id="3.40.50.10190">
    <property type="entry name" value="BRCT domain"/>
    <property type="match status" value="2"/>
</dbReference>
<dbReference type="eggNOG" id="KOG2043">
    <property type="taxonomic scope" value="Eukaryota"/>
</dbReference>
<evidence type="ECO:0000256" key="3">
    <source>
        <dbReference type="ARBA" id="ARBA00023242"/>
    </source>
</evidence>
<dbReference type="Pfam" id="PF16770">
    <property type="entry name" value="RTT107_BRCT_5"/>
    <property type="match status" value="1"/>
</dbReference>
<evidence type="ECO:0000256" key="4">
    <source>
        <dbReference type="SAM" id="MobiDB-lite"/>
    </source>
</evidence>
<evidence type="ECO:0000313" key="7">
    <source>
        <dbReference type="Proteomes" id="UP000026961"/>
    </source>
</evidence>
<dbReference type="Proteomes" id="UP000026961">
    <property type="component" value="Chromosome 1"/>
</dbReference>
<dbReference type="Pfam" id="PF16589">
    <property type="entry name" value="BRCT_2"/>
    <property type="match status" value="1"/>
</dbReference>
<evidence type="ECO:0000313" key="6">
    <source>
        <dbReference type="EnsemblPlants" id="OGLUM01G47750.2"/>
    </source>
</evidence>
<evidence type="ECO:0000259" key="5">
    <source>
        <dbReference type="PROSITE" id="PS50172"/>
    </source>
</evidence>
<dbReference type="InterPro" id="IPR051579">
    <property type="entry name" value="DDR_Transcriptional_Reg"/>
</dbReference>